<organism evidence="1 2">
    <name type="scientific">Diatrype stigma</name>
    <dbReference type="NCBI Taxonomy" id="117547"/>
    <lineage>
        <taxon>Eukaryota</taxon>
        <taxon>Fungi</taxon>
        <taxon>Dikarya</taxon>
        <taxon>Ascomycota</taxon>
        <taxon>Pezizomycotina</taxon>
        <taxon>Sordariomycetes</taxon>
        <taxon>Xylariomycetidae</taxon>
        <taxon>Xylariales</taxon>
        <taxon>Diatrypaceae</taxon>
        <taxon>Diatrype</taxon>
    </lineage>
</organism>
<dbReference type="Proteomes" id="UP001320420">
    <property type="component" value="Unassembled WGS sequence"/>
</dbReference>
<gene>
    <name evidence="1" type="ORF">SLS62_007426</name>
</gene>
<name>A0AAN9UL93_9PEZI</name>
<reference evidence="1 2" key="1">
    <citation type="submission" date="2024-02" db="EMBL/GenBank/DDBJ databases">
        <title>De novo assembly and annotation of 12 fungi associated with fruit tree decline syndrome in Ontario, Canada.</title>
        <authorList>
            <person name="Sulman M."/>
            <person name="Ellouze W."/>
            <person name="Ilyukhin E."/>
        </authorList>
    </citation>
    <scope>NUCLEOTIDE SEQUENCE [LARGE SCALE GENOMIC DNA]</scope>
    <source>
        <strain evidence="1 2">M11/M66-122</strain>
    </source>
</reference>
<keyword evidence="2" id="KW-1185">Reference proteome</keyword>
<dbReference type="AlphaFoldDB" id="A0AAN9UL93"/>
<dbReference type="EMBL" id="JAKJXP020000061">
    <property type="protein sequence ID" value="KAK7750579.1"/>
    <property type="molecule type" value="Genomic_DNA"/>
</dbReference>
<accession>A0AAN9UL93</accession>
<sequence length="66" mass="7092">MRTPQESGDLEFGKLVVLEEEDLRRALVGTPLKTSFSLKPPDGGGGIDEAVACSEEISPDQEFVIS</sequence>
<protein>
    <submittedName>
        <fullName evidence="1">Uncharacterized protein</fullName>
    </submittedName>
</protein>
<evidence type="ECO:0000313" key="1">
    <source>
        <dbReference type="EMBL" id="KAK7750579.1"/>
    </source>
</evidence>
<evidence type="ECO:0000313" key="2">
    <source>
        <dbReference type="Proteomes" id="UP001320420"/>
    </source>
</evidence>
<comment type="caution">
    <text evidence="1">The sequence shown here is derived from an EMBL/GenBank/DDBJ whole genome shotgun (WGS) entry which is preliminary data.</text>
</comment>
<proteinExistence type="predicted"/>